<dbReference type="Pfam" id="PF15956">
    <property type="entry name" value="DUF4760"/>
    <property type="match status" value="1"/>
</dbReference>
<sequence length="172" mass="19915">MTEPAQVVWTMPELVRTAVMALAVLVAVVSVVSARNTAKKKQTADLLFAVRSDDRLIEASRALKELHHSDNNIRLWADPEHDCKIHNQEAQIQNIRYILNHYERLSVGLQAGIYHEGMLKKSQFTIITRTYEWAKPFMEGVREKTNSPTAFQEFEWLAKRWSKRRLSARKTP</sequence>
<dbReference type="AlphaFoldDB" id="A0A1M7IBQ2"/>
<keyword evidence="1" id="KW-1133">Transmembrane helix</keyword>
<name>A0A1M7IBQ2_9GAMM</name>
<dbReference type="InParanoid" id="A0A1M7IBQ2"/>
<keyword evidence="1" id="KW-0812">Transmembrane</keyword>
<evidence type="ECO:0008006" key="4">
    <source>
        <dbReference type="Google" id="ProtNLM"/>
    </source>
</evidence>
<dbReference type="InterPro" id="IPR031876">
    <property type="entry name" value="DUF4760"/>
</dbReference>
<accession>A0A1M7IBQ2</accession>
<reference evidence="2 3" key="1">
    <citation type="submission" date="2016-11" db="EMBL/GenBank/DDBJ databases">
        <authorList>
            <person name="Jaros S."/>
            <person name="Januszkiewicz K."/>
            <person name="Wedrychowicz H."/>
        </authorList>
    </citation>
    <scope>NUCLEOTIDE SEQUENCE [LARGE SCALE GENOMIC DNA]</scope>
    <source>
        <strain evidence="2 3">ACAM 12</strain>
    </source>
</reference>
<proteinExistence type="predicted"/>
<evidence type="ECO:0000313" key="2">
    <source>
        <dbReference type="EMBL" id="SHM38184.1"/>
    </source>
</evidence>
<evidence type="ECO:0000313" key="3">
    <source>
        <dbReference type="Proteomes" id="UP000190911"/>
    </source>
</evidence>
<gene>
    <name evidence="2" type="ORF">SAMN05878437_2672</name>
</gene>
<protein>
    <recommendedName>
        <fullName evidence="4">DUF4760 domain-containing protein</fullName>
    </recommendedName>
</protein>
<dbReference type="Proteomes" id="UP000190911">
    <property type="component" value="Chromosome I"/>
</dbReference>
<evidence type="ECO:0000256" key="1">
    <source>
        <dbReference type="SAM" id="Phobius"/>
    </source>
</evidence>
<feature type="transmembrane region" description="Helical" evidence="1">
    <location>
        <begin position="14"/>
        <end position="34"/>
    </location>
</feature>
<keyword evidence="3" id="KW-1185">Reference proteome</keyword>
<keyword evidence="1" id="KW-0472">Membrane</keyword>
<dbReference type="EMBL" id="LT670847">
    <property type="protein sequence ID" value="SHM38184.1"/>
    <property type="molecule type" value="Genomic_DNA"/>
</dbReference>
<dbReference type="OrthoDB" id="6712169at2"/>
<organism evidence="2 3">
    <name type="scientific">Vreelandella subglaciescola</name>
    <dbReference type="NCBI Taxonomy" id="29571"/>
    <lineage>
        <taxon>Bacteria</taxon>
        <taxon>Pseudomonadati</taxon>
        <taxon>Pseudomonadota</taxon>
        <taxon>Gammaproteobacteria</taxon>
        <taxon>Oceanospirillales</taxon>
        <taxon>Halomonadaceae</taxon>
        <taxon>Vreelandella</taxon>
    </lineage>
</organism>